<evidence type="ECO:0000256" key="2">
    <source>
        <dbReference type="SAM" id="MobiDB-lite"/>
    </source>
</evidence>
<sequence length="258" mass="29333">MSKTTHLRALAKLLTKEGDAVAKYLRFKGLSSSGNKTDKEVTVSLKHCSYCGNIFTPETCRVRIRPKLTLNRNMSKLLERHKENPEALSKYQRNLVQRYLRSKNVLIKTCLQCSKTSKFPAQTRELQTKRVQSLKPVVLKTEETESTEIEEKKLTKKQKKRLKKKQLNNRIPQDCMDYSESHTADVSPVINNKVQNKTAVPSAQNKNSSNLNKVNPAKPGNLAKKLAGKNRHQQLSKMLAQDKKDNKPASLSMFLSTL</sequence>
<protein>
    <submittedName>
        <fullName evidence="3">Uncharacterized protein</fullName>
    </submittedName>
</protein>
<reference evidence="3" key="1">
    <citation type="submission" date="2022-08" db="UniProtKB">
        <authorList>
            <consortium name="EnsemblMetazoa"/>
        </authorList>
    </citation>
    <scope>IDENTIFICATION</scope>
    <source>
        <strain evidence="3">05x7-T-G4-1.051#20</strain>
    </source>
</reference>
<dbReference type="AlphaFoldDB" id="A0A8W8MY70"/>
<feature type="region of interest" description="Disordered" evidence="2">
    <location>
        <begin position="199"/>
        <end position="223"/>
    </location>
</feature>
<evidence type="ECO:0000313" key="3">
    <source>
        <dbReference type="EnsemblMetazoa" id="G4464.3:cds"/>
    </source>
</evidence>
<dbReference type="OrthoDB" id="6154194at2759"/>
<organism evidence="3 4">
    <name type="scientific">Magallana gigas</name>
    <name type="common">Pacific oyster</name>
    <name type="synonym">Crassostrea gigas</name>
    <dbReference type="NCBI Taxonomy" id="29159"/>
    <lineage>
        <taxon>Eukaryota</taxon>
        <taxon>Metazoa</taxon>
        <taxon>Spiralia</taxon>
        <taxon>Lophotrochozoa</taxon>
        <taxon>Mollusca</taxon>
        <taxon>Bivalvia</taxon>
        <taxon>Autobranchia</taxon>
        <taxon>Pteriomorphia</taxon>
        <taxon>Ostreida</taxon>
        <taxon>Ostreoidea</taxon>
        <taxon>Ostreidae</taxon>
        <taxon>Magallana</taxon>
    </lineage>
</organism>
<accession>A0A8W8MY70</accession>
<dbReference type="EnsemblMetazoa" id="G4464.1">
    <property type="protein sequence ID" value="G4464.1:cds"/>
    <property type="gene ID" value="G4464"/>
</dbReference>
<name>A0A8W8MY70_MAGGI</name>
<dbReference type="OMA" id="SHAHCIY"/>
<dbReference type="InterPro" id="IPR029779">
    <property type="entry name" value="Rmp24-like"/>
</dbReference>
<evidence type="ECO:0000256" key="1">
    <source>
        <dbReference type="ARBA" id="ARBA00006160"/>
    </source>
</evidence>
<dbReference type="PANTHER" id="PTHR31402:SF2">
    <property type="entry name" value="UPF0711 PROTEIN C18ORF21"/>
    <property type="match status" value="1"/>
</dbReference>
<comment type="similarity">
    <text evidence="1">Belongs to the UPF0711 family.</text>
</comment>
<evidence type="ECO:0000313" key="4">
    <source>
        <dbReference type="Proteomes" id="UP000005408"/>
    </source>
</evidence>
<dbReference type="Proteomes" id="UP000005408">
    <property type="component" value="Unassembled WGS sequence"/>
</dbReference>
<keyword evidence="4" id="KW-1185">Reference proteome</keyword>
<dbReference type="PANTHER" id="PTHR31402">
    <property type="entry name" value="UPF0711 PROTEIN C18ORF21"/>
    <property type="match status" value="1"/>
</dbReference>
<proteinExistence type="inferred from homology"/>
<dbReference type="Pfam" id="PF15719">
    <property type="entry name" value="Rmp24-like"/>
    <property type="match status" value="1"/>
</dbReference>
<feature type="compositionally biased region" description="Polar residues" evidence="2">
    <location>
        <begin position="199"/>
        <end position="213"/>
    </location>
</feature>
<dbReference type="EnsemblMetazoa" id="G4464.3">
    <property type="protein sequence ID" value="G4464.3:cds"/>
    <property type="gene ID" value="G4464"/>
</dbReference>
<dbReference type="EnsemblMetazoa" id="G4464.4">
    <property type="protein sequence ID" value="G4464.4:cds"/>
    <property type="gene ID" value="G4464"/>
</dbReference>